<evidence type="ECO:0000256" key="1">
    <source>
        <dbReference type="SAM" id="MobiDB-lite"/>
    </source>
</evidence>
<feature type="compositionally biased region" description="Basic and acidic residues" evidence="1">
    <location>
        <begin position="66"/>
        <end position="90"/>
    </location>
</feature>
<name>A0AAI8YYQ6_9PEZI</name>
<dbReference type="Proteomes" id="UP001296104">
    <property type="component" value="Unassembled WGS sequence"/>
</dbReference>
<feature type="region of interest" description="Disordered" evidence="1">
    <location>
        <begin position="122"/>
        <end position="152"/>
    </location>
</feature>
<comment type="caution">
    <text evidence="2">The sequence shown here is derived from an EMBL/GenBank/DDBJ whole genome shotgun (WGS) entry which is preliminary data.</text>
</comment>
<keyword evidence="3" id="KW-1185">Reference proteome</keyword>
<organism evidence="2 3">
    <name type="scientific">Lecanosticta acicola</name>
    <dbReference type="NCBI Taxonomy" id="111012"/>
    <lineage>
        <taxon>Eukaryota</taxon>
        <taxon>Fungi</taxon>
        <taxon>Dikarya</taxon>
        <taxon>Ascomycota</taxon>
        <taxon>Pezizomycotina</taxon>
        <taxon>Dothideomycetes</taxon>
        <taxon>Dothideomycetidae</taxon>
        <taxon>Mycosphaerellales</taxon>
        <taxon>Mycosphaerellaceae</taxon>
        <taxon>Lecanosticta</taxon>
    </lineage>
</organism>
<sequence length="152" mass="17718">MPRPHSRHIEAVNGRIDDLASQDDDNTQSQELIDHKAIEKAVSQQKQQTFPAHRSLIQMKSKRQKREKEIEGTRNERVDSIEKQLQDHRSKHEKKIRKERRALTKRVRELQEKLRQAQAKWKAQHGEADQAFNSTMGQLQAGVQRAARNASD</sequence>
<evidence type="ECO:0000313" key="2">
    <source>
        <dbReference type="EMBL" id="CAK4015227.1"/>
    </source>
</evidence>
<reference evidence="2" key="1">
    <citation type="submission" date="2023-11" db="EMBL/GenBank/DDBJ databases">
        <authorList>
            <person name="Alioto T."/>
            <person name="Alioto T."/>
            <person name="Gomez Garrido J."/>
        </authorList>
    </citation>
    <scope>NUCLEOTIDE SEQUENCE</scope>
</reference>
<gene>
    <name evidence="2" type="ORF">LECACI_7A004558</name>
</gene>
<dbReference type="AlphaFoldDB" id="A0AAI8YYQ6"/>
<dbReference type="EMBL" id="CAVMBE010000025">
    <property type="protein sequence ID" value="CAK4015227.1"/>
    <property type="molecule type" value="Genomic_DNA"/>
</dbReference>
<feature type="region of interest" description="Disordered" evidence="1">
    <location>
        <begin position="42"/>
        <end position="99"/>
    </location>
</feature>
<feature type="region of interest" description="Disordered" evidence="1">
    <location>
        <begin position="1"/>
        <end position="30"/>
    </location>
</feature>
<protein>
    <submittedName>
        <fullName evidence="2">Uncharacterized protein</fullName>
    </submittedName>
</protein>
<proteinExistence type="predicted"/>
<feature type="compositionally biased region" description="Basic and acidic residues" evidence="1">
    <location>
        <begin position="7"/>
        <end position="18"/>
    </location>
</feature>
<accession>A0AAI8YYQ6</accession>
<evidence type="ECO:0000313" key="3">
    <source>
        <dbReference type="Proteomes" id="UP001296104"/>
    </source>
</evidence>